<evidence type="ECO:0000256" key="2">
    <source>
        <dbReference type="ARBA" id="ARBA00022737"/>
    </source>
</evidence>
<dbReference type="EMBL" id="LR787665">
    <property type="protein sequence ID" value="CAB3263527.1"/>
    <property type="molecule type" value="mRNA"/>
</dbReference>
<proteinExistence type="evidence at transcript level"/>
<evidence type="ECO:0000256" key="4">
    <source>
        <dbReference type="SAM" id="Phobius"/>
    </source>
</evidence>
<keyword evidence="4" id="KW-1133">Transmembrane helix</keyword>
<dbReference type="PANTHER" id="PTHR48051">
    <property type="match status" value="1"/>
</dbReference>
<dbReference type="InterPro" id="IPR003591">
    <property type="entry name" value="Leu-rich_rpt_typical-subtyp"/>
</dbReference>
<keyword evidence="1" id="KW-0433">Leucine-rich repeat</keyword>
<protein>
    <submittedName>
        <fullName evidence="5">Leucine-rich repeat-containing protein 59-like</fullName>
    </submittedName>
</protein>
<gene>
    <name evidence="5" type="primary">Lrrc59</name>
</gene>
<dbReference type="Pfam" id="PF13855">
    <property type="entry name" value="LRR_8"/>
    <property type="match status" value="1"/>
</dbReference>
<reference evidence="5" key="1">
    <citation type="submission" date="2020-04" db="EMBL/GenBank/DDBJ databases">
        <authorList>
            <person name="Neveu A P."/>
        </authorList>
    </citation>
    <scope>NUCLEOTIDE SEQUENCE</scope>
    <source>
        <tissue evidence="5">Whole embryo</tissue>
    </source>
</reference>
<keyword evidence="3" id="KW-0175">Coiled coil</keyword>
<dbReference type="SUPFAM" id="SSF52058">
    <property type="entry name" value="L domain-like"/>
    <property type="match status" value="1"/>
</dbReference>
<dbReference type="PROSITE" id="PS51450">
    <property type="entry name" value="LRR"/>
    <property type="match status" value="1"/>
</dbReference>
<evidence type="ECO:0000313" key="5">
    <source>
        <dbReference type="EMBL" id="CAB3263527.1"/>
    </source>
</evidence>
<dbReference type="InterPro" id="IPR001611">
    <property type="entry name" value="Leu-rich_rpt"/>
</dbReference>
<keyword evidence="4" id="KW-0472">Membrane</keyword>
<dbReference type="PRINTS" id="PR00019">
    <property type="entry name" value="LEURICHRPT"/>
</dbReference>
<feature type="coiled-coil region" evidence="3">
    <location>
        <begin position="162"/>
        <end position="221"/>
    </location>
</feature>
<accession>A0A6F9DJ97</accession>
<dbReference type="InterPro" id="IPR032675">
    <property type="entry name" value="LRR_dom_sf"/>
</dbReference>
<organism evidence="5">
    <name type="scientific">Phallusia mammillata</name>
    <dbReference type="NCBI Taxonomy" id="59560"/>
    <lineage>
        <taxon>Eukaryota</taxon>
        <taxon>Metazoa</taxon>
        <taxon>Chordata</taxon>
        <taxon>Tunicata</taxon>
        <taxon>Ascidiacea</taxon>
        <taxon>Phlebobranchia</taxon>
        <taxon>Ascidiidae</taxon>
        <taxon>Phallusia</taxon>
    </lineage>
</organism>
<dbReference type="PANTHER" id="PTHR48051:SF42">
    <property type="entry name" value="LEUCINE-RICH REPEAT-CONTAINING PROTEIN 18-LIKE"/>
    <property type="match status" value="1"/>
</dbReference>
<evidence type="ECO:0000256" key="3">
    <source>
        <dbReference type="SAM" id="Coils"/>
    </source>
</evidence>
<dbReference type="SMART" id="SM00369">
    <property type="entry name" value="LRR_TYP"/>
    <property type="match status" value="2"/>
</dbReference>
<sequence>MFFKILGISTKMVVSDRSLSVKELKSRTDGNEMDLSLLGLNKVPVKEIAAIPKANTIDLSCNRIVILPDIFCTMLKHLVKLDLSKNQLQELPEDFGKLEQLQHLDLYHNKLSILPVSFCHLRALKWLDLKDNPLDPGFSKVVGDCLEDKQCKQCAIKVVAAMKAVASNQERERQRMLKLQREKEAARKAEEQKITQARAQAKKLEKQMEKERKRREWEEQQKIQLLDDEKDQIHQSDISKNSNESVDEITVSKSHSFGKGAILLFFLITLIAVGVGVFFYCQDVGKKEEICIVFNRKFNEVNVALERLTISLSQSISWGADVLLKSSVDLKKWVMVHFYHLNDKLSHLLQ</sequence>
<dbReference type="AlphaFoldDB" id="A0A6F9DJ97"/>
<dbReference type="Gene3D" id="3.80.10.10">
    <property type="entry name" value="Ribonuclease Inhibitor"/>
    <property type="match status" value="1"/>
</dbReference>
<feature type="transmembrane region" description="Helical" evidence="4">
    <location>
        <begin position="261"/>
        <end position="280"/>
    </location>
</feature>
<dbReference type="InterPro" id="IPR050216">
    <property type="entry name" value="LRR_domain-containing"/>
</dbReference>
<name>A0A6F9DJ97_9ASCI</name>
<keyword evidence="2" id="KW-0677">Repeat</keyword>
<dbReference type="GO" id="GO:0005737">
    <property type="term" value="C:cytoplasm"/>
    <property type="evidence" value="ECO:0007669"/>
    <property type="project" value="TreeGrafter"/>
</dbReference>
<evidence type="ECO:0000256" key="1">
    <source>
        <dbReference type="ARBA" id="ARBA00022614"/>
    </source>
</evidence>
<keyword evidence="4" id="KW-0812">Transmembrane</keyword>